<dbReference type="RefSeq" id="XP_020118677.1">
    <property type="nucleotide sequence ID" value="XM_020268561.1"/>
</dbReference>
<organism evidence="2 3">
    <name type="scientific">Talaromyces atroroseus</name>
    <dbReference type="NCBI Taxonomy" id="1441469"/>
    <lineage>
        <taxon>Eukaryota</taxon>
        <taxon>Fungi</taxon>
        <taxon>Dikarya</taxon>
        <taxon>Ascomycota</taxon>
        <taxon>Pezizomycotina</taxon>
        <taxon>Eurotiomycetes</taxon>
        <taxon>Eurotiomycetidae</taxon>
        <taxon>Eurotiales</taxon>
        <taxon>Trichocomaceae</taxon>
        <taxon>Talaromyces</taxon>
        <taxon>Talaromyces sect. Trachyspermi</taxon>
    </lineage>
</organism>
<comment type="caution">
    <text evidence="2">The sequence shown here is derived from an EMBL/GenBank/DDBJ whole genome shotgun (WGS) entry which is preliminary data.</text>
</comment>
<proteinExistence type="predicted"/>
<dbReference type="AlphaFoldDB" id="A0A225AUE0"/>
<dbReference type="EMBL" id="LFMY01000009">
    <property type="protein sequence ID" value="OKL58556.1"/>
    <property type="molecule type" value="Genomic_DNA"/>
</dbReference>
<evidence type="ECO:0000313" key="2">
    <source>
        <dbReference type="EMBL" id="OKL58556.1"/>
    </source>
</evidence>
<evidence type="ECO:0008006" key="4">
    <source>
        <dbReference type="Google" id="ProtNLM"/>
    </source>
</evidence>
<sequence>MILRNQTASVVSRHQDNNRPGRGPDQGTYSTKELVSAAPQVPASVSRCLSQSVELRALSALFTSSTLLPKYDARLSHGHLDFLQSLYQKVAADSPLALATSWLAVLVMGFHNKGRPYYMEESQLMSSAIQHTLNATKDPVQSVQTETLAAVVLLGYGEYLQDKKGRAREAMFMIHQNGAEALIRKRGAMNFQDSTSIALFDAVRHNAVSLTISGIGPPRRNWDLWALDDEVRQLCDSYTPATELDACAVMMLSLKYSLEREDCSTYLHLQTELLQLLERLKSWPYHVPSEWFLPGTTTSQTPIHHSREVCYILNQWYLLLLSVSHLLKEFDLRHKAAQIWASDFSSELNYIDNIMASKYVLLGTTTTRSGNRGTNVQISPSIAAPLSEDFVFAVDDREIQDTRLFQQTIEKLYVIISHALENMMLPPTVTMCYQEVLSWARKERHELISP</sequence>
<dbReference type="Proteomes" id="UP000214365">
    <property type="component" value="Unassembled WGS sequence"/>
</dbReference>
<evidence type="ECO:0000313" key="3">
    <source>
        <dbReference type="Proteomes" id="UP000214365"/>
    </source>
</evidence>
<dbReference type="GeneID" id="31006014"/>
<feature type="region of interest" description="Disordered" evidence="1">
    <location>
        <begin position="1"/>
        <end position="29"/>
    </location>
</feature>
<reference evidence="2 3" key="1">
    <citation type="submission" date="2015-06" db="EMBL/GenBank/DDBJ databases">
        <title>Talaromyces atroroseus IBT 11181 draft genome.</title>
        <authorList>
            <person name="Rasmussen K.B."/>
            <person name="Rasmussen S."/>
            <person name="Petersen B."/>
            <person name="Sicheritz-Ponten T."/>
            <person name="Mortensen U.H."/>
            <person name="Thrane U."/>
        </authorList>
    </citation>
    <scope>NUCLEOTIDE SEQUENCE [LARGE SCALE GENOMIC DNA]</scope>
    <source>
        <strain evidence="2 3">IBT 11181</strain>
    </source>
</reference>
<accession>A0A225AUE0</accession>
<name>A0A225AUE0_TALAT</name>
<feature type="compositionally biased region" description="Polar residues" evidence="1">
    <location>
        <begin position="1"/>
        <end position="12"/>
    </location>
</feature>
<gene>
    <name evidence="2" type="ORF">UA08_06258</name>
</gene>
<protein>
    <recommendedName>
        <fullName evidence="4">Transcription factor domain-containing protein</fullName>
    </recommendedName>
</protein>
<dbReference type="OrthoDB" id="4220372at2759"/>
<keyword evidence="3" id="KW-1185">Reference proteome</keyword>
<dbReference type="PANTHER" id="PTHR38791">
    <property type="entry name" value="ZN(II)2CYS6 TRANSCRIPTION FACTOR (EUROFUNG)-RELATED-RELATED"/>
    <property type="match status" value="1"/>
</dbReference>
<evidence type="ECO:0000256" key="1">
    <source>
        <dbReference type="SAM" id="MobiDB-lite"/>
    </source>
</evidence>
<dbReference type="InterPro" id="IPR053175">
    <property type="entry name" value="DHMBA_Reg_Transcription_Factor"/>
</dbReference>